<protein>
    <recommendedName>
        <fullName evidence="4">Methenyltetrahydrofolate synthase domain-containing protein</fullName>
    </recommendedName>
</protein>
<feature type="compositionally biased region" description="Basic and acidic residues" evidence="1">
    <location>
        <begin position="418"/>
        <end position="428"/>
    </location>
</feature>
<dbReference type="Proteomes" id="UP000215335">
    <property type="component" value="Unassembled WGS sequence"/>
</dbReference>
<dbReference type="PANTHER" id="PTHR13017">
    <property type="entry name" value="5-FORMYLTETRAHYDROFOLATE CYCLO-LIGASE-RELATED"/>
    <property type="match status" value="1"/>
</dbReference>
<dbReference type="Pfam" id="PF01812">
    <property type="entry name" value="5-FTHF_cyc-lig"/>
    <property type="match status" value="1"/>
</dbReference>
<feature type="compositionally biased region" description="Basic and acidic residues" evidence="1">
    <location>
        <begin position="440"/>
        <end position="456"/>
    </location>
</feature>
<evidence type="ECO:0000256" key="1">
    <source>
        <dbReference type="SAM" id="MobiDB-lite"/>
    </source>
</evidence>
<name>A0A232F7Q3_9HYME</name>
<feature type="region of interest" description="Disordered" evidence="1">
    <location>
        <begin position="373"/>
        <end position="470"/>
    </location>
</feature>
<accession>A0A232F7Q3</accession>
<dbReference type="Gene3D" id="3.40.50.10420">
    <property type="entry name" value="NagB/RpiA/CoA transferase-like"/>
    <property type="match status" value="1"/>
</dbReference>
<evidence type="ECO:0008006" key="4">
    <source>
        <dbReference type="Google" id="ProtNLM"/>
    </source>
</evidence>
<proteinExistence type="predicted"/>
<organism evidence="2 3">
    <name type="scientific">Trichomalopsis sarcophagae</name>
    <dbReference type="NCBI Taxonomy" id="543379"/>
    <lineage>
        <taxon>Eukaryota</taxon>
        <taxon>Metazoa</taxon>
        <taxon>Ecdysozoa</taxon>
        <taxon>Arthropoda</taxon>
        <taxon>Hexapoda</taxon>
        <taxon>Insecta</taxon>
        <taxon>Pterygota</taxon>
        <taxon>Neoptera</taxon>
        <taxon>Endopterygota</taxon>
        <taxon>Hymenoptera</taxon>
        <taxon>Apocrita</taxon>
        <taxon>Proctotrupomorpha</taxon>
        <taxon>Chalcidoidea</taxon>
        <taxon>Pteromalidae</taxon>
        <taxon>Pteromalinae</taxon>
        <taxon>Trichomalopsis</taxon>
    </lineage>
</organism>
<dbReference type="GO" id="GO:0005737">
    <property type="term" value="C:cytoplasm"/>
    <property type="evidence" value="ECO:0007669"/>
    <property type="project" value="TreeGrafter"/>
</dbReference>
<gene>
    <name evidence="2" type="ORF">TSAR_009241</name>
</gene>
<dbReference type="OrthoDB" id="433414at2759"/>
<dbReference type="AlphaFoldDB" id="A0A232F7Q3"/>
<dbReference type="PANTHER" id="PTHR13017:SF0">
    <property type="entry name" value="METHENYLTETRAHYDROFOLATE SYNTHASE DOMAIN-CONTAINING PROTEIN"/>
    <property type="match status" value="1"/>
</dbReference>
<dbReference type="EMBL" id="NNAY01000792">
    <property type="protein sequence ID" value="OXU26478.1"/>
    <property type="molecule type" value="Genomic_DNA"/>
</dbReference>
<dbReference type="InterPro" id="IPR002698">
    <property type="entry name" value="FTHF_cligase"/>
</dbReference>
<feature type="compositionally biased region" description="Basic and acidic residues" evidence="1">
    <location>
        <begin position="1"/>
        <end position="14"/>
    </location>
</feature>
<feature type="compositionally biased region" description="Basic and acidic residues" evidence="1">
    <location>
        <begin position="373"/>
        <end position="389"/>
    </location>
</feature>
<sequence length="582" mass="65194">MSENKEESPAKKPETTVATTAETPAESPAKTTAEKPAENPEKVPAEKPAENPEKVPAEKPAENPEKVPAETAAEIPAKAPAETPVENPAKALSETPTESPVIAPAETPAKTSEETPAKTPAEAPAVLKTKQDFRKKVWCHMAEKRLSNSFRSLCSRTPFFKRATEATKRLCELEELKNSKLLMISPDKFVILLPLKKEKEILIPTPRLFNGLFSHIKNAAGLPEEESKNVITRNNIRQIESPVNFDTTTDLKVDMLILGSVCVNRAGYRIGDGAGFADLEYAILSKMKAVNEKTKVVTLVHDCQILDDLPNELFEPHDVPVDIIITPTQTIFVNPRLPKPTEIIWPAISKRRLAGMPVLGEIKQFVEKEGKVVTLKEEDSDEESRSKERIRVKKMISELQQKYRRSRSRPNSGIKENGTTEKDRDVRKRPYLRKRRLRKARDNNDENNDSENKSTENRTNAKIPRPARRFTPRNHVNFSLRLSNIASTVRVRDLKNALIERGVKPTNITWRGQKGFCYLHFGKLRNKSISPEEQQPVQVDSIVANLRQLKIGKAPPAGENGFIVVEPAEPVTRIEVTDVSAV</sequence>
<evidence type="ECO:0000313" key="2">
    <source>
        <dbReference type="EMBL" id="OXU26478.1"/>
    </source>
</evidence>
<evidence type="ECO:0000313" key="3">
    <source>
        <dbReference type="Proteomes" id="UP000215335"/>
    </source>
</evidence>
<feature type="compositionally biased region" description="Basic residues" evidence="1">
    <location>
        <begin position="429"/>
        <end position="439"/>
    </location>
</feature>
<feature type="compositionally biased region" description="Basic and acidic residues" evidence="1">
    <location>
        <begin position="32"/>
        <end position="68"/>
    </location>
</feature>
<reference evidence="2 3" key="1">
    <citation type="journal article" date="2017" name="Curr. Biol.">
        <title>The Evolution of Venom by Co-option of Single-Copy Genes.</title>
        <authorList>
            <person name="Martinson E.O."/>
            <person name="Mrinalini"/>
            <person name="Kelkar Y.D."/>
            <person name="Chang C.H."/>
            <person name="Werren J.H."/>
        </authorList>
    </citation>
    <scope>NUCLEOTIDE SEQUENCE [LARGE SCALE GENOMIC DNA]</scope>
    <source>
        <strain evidence="2 3">Alberta</strain>
        <tissue evidence="2">Whole body</tissue>
    </source>
</reference>
<dbReference type="InterPro" id="IPR037171">
    <property type="entry name" value="NagB/RpiA_transferase-like"/>
</dbReference>
<comment type="caution">
    <text evidence="2">The sequence shown here is derived from an EMBL/GenBank/DDBJ whole genome shotgun (WGS) entry which is preliminary data.</text>
</comment>
<dbReference type="SUPFAM" id="SSF100950">
    <property type="entry name" value="NagB/RpiA/CoA transferase-like"/>
    <property type="match status" value="1"/>
</dbReference>
<dbReference type="STRING" id="543379.A0A232F7Q3"/>
<feature type="region of interest" description="Disordered" evidence="1">
    <location>
        <begin position="1"/>
        <end position="127"/>
    </location>
</feature>
<feature type="compositionally biased region" description="Low complexity" evidence="1">
    <location>
        <begin position="15"/>
        <end position="31"/>
    </location>
</feature>
<dbReference type="InterPro" id="IPR024185">
    <property type="entry name" value="FTHF_cligase-like_sf"/>
</dbReference>
<keyword evidence="3" id="KW-1185">Reference proteome</keyword>